<sequence>MYREHYFLDKLLDTIFNSKAVALLLKTTRSDGIMVQLNGVGYSILLSNLCIF</sequence>
<dbReference type="Proteomes" id="UP000184516">
    <property type="component" value="Unassembled WGS sequence"/>
</dbReference>
<dbReference type="AlphaFoldDB" id="A0A1M5JXI4"/>
<name>A0A1M5JXI4_9FLAO</name>
<keyword evidence="2" id="KW-1185">Reference proteome</keyword>
<dbReference type="STRING" id="468056.SAMN05443549_104110"/>
<dbReference type="EMBL" id="FQWB01000004">
    <property type="protein sequence ID" value="SHG45266.1"/>
    <property type="molecule type" value="Genomic_DNA"/>
</dbReference>
<organism evidence="1 2">
    <name type="scientific">Flavobacterium fluvii</name>
    <dbReference type="NCBI Taxonomy" id="468056"/>
    <lineage>
        <taxon>Bacteria</taxon>
        <taxon>Pseudomonadati</taxon>
        <taxon>Bacteroidota</taxon>
        <taxon>Flavobacteriia</taxon>
        <taxon>Flavobacteriales</taxon>
        <taxon>Flavobacteriaceae</taxon>
        <taxon>Flavobacterium</taxon>
    </lineage>
</organism>
<gene>
    <name evidence="1" type="ORF">SAMN05443549_104110</name>
</gene>
<proteinExistence type="predicted"/>
<protein>
    <submittedName>
        <fullName evidence="1">Uncharacterized protein</fullName>
    </submittedName>
</protein>
<evidence type="ECO:0000313" key="2">
    <source>
        <dbReference type="Proteomes" id="UP000184516"/>
    </source>
</evidence>
<evidence type="ECO:0000313" key="1">
    <source>
        <dbReference type="EMBL" id="SHG45266.1"/>
    </source>
</evidence>
<reference evidence="2" key="1">
    <citation type="submission" date="2016-11" db="EMBL/GenBank/DDBJ databases">
        <authorList>
            <person name="Varghese N."/>
            <person name="Submissions S."/>
        </authorList>
    </citation>
    <scope>NUCLEOTIDE SEQUENCE [LARGE SCALE GENOMIC DNA]</scope>
    <source>
        <strain evidence="2">DSM 19978</strain>
    </source>
</reference>
<accession>A0A1M5JXI4</accession>